<dbReference type="PROSITE" id="PS50206">
    <property type="entry name" value="RHODANESE_3"/>
    <property type="match status" value="1"/>
</dbReference>
<feature type="domain" description="Rhodanese" evidence="2">
    <location>
        <begin position="23"/>
        <end position="78"/>
    </location>
</feature>
<reference evidence="4" key="1">
    <citation type="journal article" date="2019" name="Int. J. Syst. Evol. Microbiol.">
        <title>The Global Catalogue of Microorganisms (GCM) 10K type strain sequencing project: providing services to taxonomists for standard genome sequencing and annotation.</title>
        <authorList>
            <consortium name="The Broad Institute Genomics Platform"/>
            <consortium name="The Broad Institute Genome Sequencing Center for Infectious Disease"/>
            <person name="Wu L."/>
            <person name="Ma J."/>
        </authorList>
    </citation>
    <scope>NUCLEOTIDE SEQUENCE [LARGE SCALE GENOMIC DNA]</scope>
    <source>
        <strain evidence="4">JCM 4733</strain>
    </source>
</reference>
<protein>
    <recommendedName>
        <fullName evidence="2">Rhodanese domain-containing protein</fullName>
    </recommendedName>
</protein>
<dbReference type="CDD" id="cd00158">
    <property type="entry name" value="RHOD"/>
    <property type="match status" value="1"/>
</dbReference>
<organism evidence="3 4">
    <name type="scientific">Streptomyces canarius</name>
    <dbReference type="NCBI Taxonomy" id="285453"/>
    <lineage>
        <taxon>Bacteria</taxon>
        <taxon>Bacillati</taxon>
        <taxon>Actinomycetota</taxon>
        <taxon>Actinomycetes</taxon>
        <taxon>Kitasatosporales</taxon>
        <taxon>Streptomycetaceae</taxon>
        <taxon>Streptomyces</taxon>
    </lineage>
</organism>
<evidence type="ECO:0000313" key="4">
    <source>
        <dbReference type="Proteomes" id="UP000653644"/>
    </source>
</evidence>
<evidence type="ECO:0000256" key="1">
    <source>
        <dbReference type="SAM" id="MobiDB-lite"/>
    </source>
</evidence>
<dbReference type="Pfam" id="PF00581">
    <property type="entry name" value="Rhodanese"/>
    <property type="match status" value="1"/>
</dbReference>
<evidence type="ECO:0000313" key="3">
    <source>
        <dbReference type="EMBL" id="GHA58932.1"/>
    </source>
</evidence>
<dbReference type="EMBL" id="BMVN01000040">
    <property type="protein sequence ID" value="GHA58932.1"/>
    <property type="molecule type" value="Genomic_DNA"/>
</dbReference>
<dbReference type="SUPFAM" id="SSF52821">
    <property type="entry name" value="Rhodanese/Cell cycle control phosphatase"/>
    <property type="match status" value="1"/>
</dbReference>
<dbReference type="InterPro" id="IPR001763">
    <property type="entry name" value="Rhodanese-like_dom"/>
</dbReference>
<feature type="region of interest" description="Disordered" evidence="1">
    <location>
        <begin position="57"/>
        <end position="79"/>
    </location>
</feature>
<gene>
    <name evidence="3" type="ORF">GCM10010345_74120</name>
</gene>
<proteinExistence type="predicted"/>
<dbReference type="Gene3D" id="3.40.250.10">
    <property type="entry name" value="Rhodanese-like domain"/>
    <property type="match status" value="1"/>
</dbReference>
<comment type="caution">
    <text evidence="3">The sequence shown here is derived from an EMBL/GenBank/DDBJ whole genome shotgun (WGS) entry which is preliminary data.</text>
</comment>
<name>A0ABQ3D7S1_9ACTN</name>
<accession>A0ABQ3D7S1</accession>
<keyword evidence="4" id="KW-1185">Reference proteome</keyword>
<dbReference type="Proteomes" id="UP000653644">
    <property type="component" value="Unassembled WGS sequence"/>
</dbReference>
<sequence length="79" mass="8221">MSRRGGGRVRVTVGEAVRRTGGEDARAVLLDAREDHEWSAGHAPGAVRAPLSRPIAGTELPATAPHPVADVCENSGQTI</sequence>
<dbReference type="InterPro" id="IPR036873">
    <property type="entry name" value="Rhodanese-like_dom_sf"/>
</dbReference>
<evidence type="ECO:0000259" key="2">
    <source>
        <dbReference type="PROSITE" id="PS50206"/>
    </source>
</evidence>